<reference evidence="4" key="1">
    <citation type="journal article" date="2019" name="Int. J. Syst. Evol. Microbiol.">
        <title>The Global Catalogue of Microorganisms (GCM) 10K type strain sequencing project: providing services to taxonomists for standard genome sequencing and annotation.</title>
        <authorList>
            <consortium name="The Broad Institute Genomics Platform"/>
            <consortium name="The Broad Institute Genome Sequencing Center for Infectious Disease"/>
            <person name="Wu L."/>
            <person name="Ma J."/>
        </authorList>
    </citation>
    <scope>NUCLEOTIDE SEQUENCE [LARGE SCALE GENOMIC DNA]</scope>
    <source>
        <strain evidence="4">CGMCC 1.10363</strain>
    </source>
</reference>
<name>A0ABV8QCJ1_9MICO</name>
<dbReference type="PANTHER" id="PTHR22625">
    <property type="entry name" value="PLEXIN"/>
    <property type="match status" value="1"/>
</dbReference>
<dbReference type="Proteomes" id="UP001595900">
    <property type="component" value="Unassembled WGS sequence"/>
</dbReference>
<feature type="domain" description="IPT/TIG" evidence="2">
    <location>
        <begin position="410"/>
        <end position="493"/>
    </location>
</feature>
<feature type="domain" description="IPT/TIG" evidence="2">
    <location>
        <begin position="226"/>
        <end position="318"/>
    </location>
</feature>
<evidence type="ECO:0000256" key="1">
    <source>
        <dbReference type="SAM" id="SignalP"/>
    </source>
</evidence>
<accession>A0ABV8QCJ1</accession>
<gene>
    <name evidence="3" type="ORF">ACFOYW_18560</name>
</gene>
<sequence>MATSGRSAFTWIAALAVPIALSSSILAGATPAAGTALGHSHDVASNVRHVEVASARNTTVETMTPSVGLPSGGQEIVVSGNGLDNVIAVLVGGAALQPSEWTVHEQGALLTFQSPSHEGEGDAEVTLFDRSLSATDVGTFSYRDAPRVTSMTNTTFSPPFGGSTSLNGTNLEYVTSIDLDGDAVRFDINDPYIAGAKPSVWVTMPSHQPGPASLKIHSQYAEPQTVPVIYEDNIILTGITPEAGPIEGGTKVAFTGYSLNWVSTVTFGGLEATSLNHSNDGNALTAVTPPHASGPVTIALKSIGGHGEVNVPHGFEYTASIAVDSMSPARVPTKGGTIVTVTGANLDKVDSIEIAGPGGEVIPVTVAPGPDRSSLTFVTPPHSPQDMLVTYLHDQGKQDVLGPHLVYAEAPTVTDISPAKGPTSGGTGVTLTGTGFDDVTEVTFGDIAATDISASSGGRQLTVRVPGHSAGKVSIGLASPLGNVTVKDAYTYELPFSIEGVSPSLLPVAGGTQVTISGERLDQVTSIEVGSNAGDHAAAAVTASADGTTLRFVAPPHAAGQVHIDYHHEYGVDVVGPRVTYVAPPTVESLSPDAGTTTGGQRVTISGTGLKEATAVTFDGIEGTDLSVNGTAALTVTTPPHDRGVVSVTVESPFGNATLDSSYTYRSALGIALPEEGATTPSRPTVNGGAEPDATVTLRDAPDGPIIATVNAAANGEWTAQLTKALSPGGHTLIADDNFHGAASRTITVKVAPGAQLAVHGHARVVSQLPE</sequence>
<feature type="domain" description="IPT/TIG" evidence="2">
    <location>
        <begin position="323"/>
        <end position="408"/>
    </location>
</feature>
<keyword evidence="4" id="KW-1185">Reference proteome</keyword>
<dbReference type="Pfam" id="PF01833">
    <property type="entry name" value="TIG"/>
    <property type="match status" value="6"/>
</dbReference>
<feature type="chain" id="PRO_5046280375" evidence="1">
    <location>
        <begin position="28"/>
        <end position="771"/>
    </location>
</feature>
<comment type="caution">
    <text evidence="3">The sequence shown here is derived from an EMBL/GenBank/DDBJ whole genome shotgun (WGS) entry which is preliminary data.</text>
</comment>
<dbReference type="CDD" id="cd00102">
    <property type="entry name" value="IPT"/>
    <property type="match status" value="4"/>
</dbReference>
<feature type="signal peptide" evidence="1">
    <location>
        <begin position="1"/>
        <end position="27"/>
    </location>
</feature>
<dbReference type="PANTHER" id="PTHR22625:SF4">
    <property type="entry name" value="PLEXIN-C1"/>
    <property type="match status" value="1"/>
</dbReference>
<protein>
    <submittedName>
        <fullName evidence="3">IPT/TIG domain-containing protein</fullName>
    </submittedName>
</protein>
<feature type="domain" description="IPT/TIG" evidence="2">
    <location>
        <begin position="584"/>
        <end position="666"/>
    </location>
</feature>
<dbReference type="InterPro" id="IPR002909">
    <property type="entry name" value="IPT_dom"/>
</dbReference>
<dbReference type="InterPro" id="IPR031148">
    <property type="entry name" value="Plexin"/>
</dbReference>
<dbReference type="Gene3D" id="2.60.40.10">
    <property type="entry name" value="Immunoglobulins"/>
    <property type="match status" value="7"/>
</dbReference>
<organism evidence="3 4">
    <name type="scientific">Gryllotalpicola reticulitermitis</name>
    <dbReference type="NCBI Taxonomy" id="1184153"/>
    <lineage>
        <taxon>Bacteria</taxon>
        <taxon>Bacillati</taxon>
        <taxon>Actinomycetota</taxon>
        <taxon>Actinomycetes</taxon>
        <taxon>Micrococcales</taxon>
        <taxon>Microbacteriaceae</taxon>
        <taxon>Gryllotalpicola</taxon>
    </lineage>
</organism>
<feature type="domain" description="IPT/TIG" evidence="2">
    <location>
        <begin position="57"/>
        <end position="143"/>
    </location>
</feature>
<feature type="domain" description="IPT/TIG" evidence="2">
    <location>
        <begin position="495"/>
        <end position="582"/>
    </location>
</feature>
<proteinExistence type="predicted"/>
<dbReference type="InterPro" id="IPR014756">
    <property type="entry name" value="Ig_E-set"/>
</dbReference>
<dbReference type="CDD" id="cd00603">
    <property type="entry name" value="IPT_PCSR"/>
    <property type="match status" value="1"/>
</dbReference>
<evidence type="ECO:0000313" key="4">
    <source>
        <dbReference type="Proteomes" id="UP001595900"/>
    </source>
</evidence>
<dbReference type="SMART" id="SM00429">
    <property type="entry name" value="IPT"/>
    <property type="match status" value="6"/>
</dbReference>
<dbReference type="InterPro" id="IPR013783">
    <property type="entry name" value="Ig-like_fold"/>
</dbReference>
<evidence type="ECO:0000313" key="3">
    <source>
        <dbReference type="EMBL" id="MFC4245373.1"/>
    </source>
</evidence>
<keyword evidence="1" id="KW-0732">Signal</keyword>
<dbReference type="EMBL" id="JBHSCN010000023">
    <property type="protein sequence ID" value="MFC4245373.1"/>
    <property type="molecule type" value="Genomic_DNA"/>
</dbReference>
<dbReference type="RefSeq" id="WP_390232567.1">
    <property type="nucleotide sequence ID" value="NZ_JBHSCN010000023.1"/>
</dbReference>
<dbReference type="SUPFAM" id="SSF81296">
    <property type="entry name" value="E set domains"/>
    <property type="match status" value="4"/>
</dbReference>
<evidence type="ECO:0000259" key="2">
    <source>
        <dbReference type="SMART" id="SM00429"/>
    </source>
</evidence>